<protein>
    <submittedName>
        <fullName evidence="1">Uncharacterized protein</fullName>
    </submittedName>
</protein>
<reference evidence="1 2" key="1">
    <citation type="submission" date="2014-04" db="EMBL/GenBank/DDBJ databases">
        <authorList>
            <consortium name="DOE Joint Genome Institute"/>
            <person name="Kuo A."/>
            <person name="Kohler A."/>
            <person name="Nagy L.G."/>
            <person name="Floudas D."/>
            <person name="Copeland A."/>
            <person name="Barry K.W."/>
            <person name="Cichocki N."/>
            <person name="Veneault-Fourrey C."/>
            <person name="LaButti K."/>
            <person name="Lindquist E.A."/>
            <person name="Lipzen A."/>
            <person name="Lundell T."/>
            <person name="Morin E."/>
            <person name="Murat C."/>
            <person name="Sun H."/>
            <person name="Tunlid A."/>
            <person name="Henrissat B."/>
            <person name="Grigoriev I.V."/>
            <person name="Hibbett D.S."/>
            <person name="Martin F."/>
            <person name="Nordberg H.P."/>
            <person name="Cantor M.N."/>
            <person name="Hua S.X."/>
        </authorList>
    </citation>
    <scope>NUCLEOTIDE SEQUENCE [LARGE SCALE GENOMIC DNA]</scope>
    <source>
        <strain evidence="1 2">LaAM-08-1</strain>
    </source>
</reference>
<organism evidence="1 2">
    <name type="scientific">Laccaria amethystina LaAM-08-1</name>
    <dbReference type="NCBI Taxonomy" id="1095629"/>
    <lineage>
        <taxon>Eukaryota</taxon>
        <taxon>Fungi</taxon>
        <taxon>Dikarya</taxon>
        <taxon>Basidiomycota</taxon>
        <taxon>Agaricomycotina</taxon>
        <taxon>Agaricomycetes</taxon>
        <taxon>Agaricomycetidae</taxon>
        <taxon>Agaricales</taxon>
        <taxon>Agaricineae</taxon>
        <taxon>Hydnangiaceae</taxon>
        <taxon>Laccaria</taxon>
    </lineage>
</organism>
<sequence>MWKTILTPCAFNAPGRRRDGSGVWEGGAVCCLDPEAEYDVPTPPDHNDITAILLPLSWKKKIQPKKRIGRFGMGCNG</sequence>
<dbReference type="HOGENOM" id="CLU_2638460_0_0_1"/>
<keyword evidence="2" id="KW-1185">Reference proteome</keyword>
<name>A0A0C9XYW5_9AGAR</name>
<dbReference type="AlphaFoldDB" id="A0A0C9XYW5"/>
<evidence type="ECO:0000313" key="1">
    <source>
        <dbReference type="EMBL" id="KIK00973.1"/>
    </source>
</evidence>
<evidence type="ECO:0000313" key="2">
    <source>
        <dbReference type="Proteomes" id="UP000054477"/>
    </source>
</evidence>
<dbReference type="EMBL" id="KN838614">
    <property type="protein sequence ID" value="KIK00973.1"/>
    <property type="molecule type" value="Genomic_DNA"/>
</dbReference>
<gene>
    <name evidence="1" type="ORF">K443DRAFT_582237</name>
</gene>
<dbReference type="OrthoDB" id="10595621at2759"/>
<accession>A0A0C9XYW5</accession>
<proteinExistence type="predicted"/>
<reference evidence="2" key="2">
    <citation type="submission" date="2015-01" db="EMBL/GenBank/DDBJ databases">
        <title>Evolutionary Origins and Diversification of the Mycorrhizal Mutualists.</title>
        <authorList>
            <consortium name="DOE Joint Genome Institute"/>
            <consortium name="Mycorrhizal Genomics Consortium"/>
            <person name="Kohler A."/>
            <person name="Kuo A."/>
            <person name="Nagy L.G."/>
            <person name="Floudas D."/>
            <person name="Copeland A."/>
            <person name="Barry K.W."/>
            <person name="Cichocki N."/>
            <person name="Veneault-Fourrey C."/>
            <person name="LaButti K."/>
            <person name="Lindquist E.A."/>
            <person name="Lipzen A."/>
            <person name="Lundell T."/>
            <person name="Morin E."/>
            <person name="Murat C."/>
            <person name="Riley R."/>
            <person name="Ohm R."/>
            <person name="Sun H."/>
            <person name="Tunlid A."/>
            <person name="Henrissat B."/>
            <person name="Grigoriev I.V."/>
            <person name="Hibbett D.S."/>
            <person name="Martin F."/>
        </authorList>
    </citation>
    <scope>NUCLEOTIDE SEQUENCE [LARGE SCALE GENOMIC DNA]</scope>
    <source>
        <strain evidence="2">LaAM-08-1</strain>
    </source>
</reference>
<dbReference type="Proteomes" id="UP000054477">
    <property type="component" value="Unassembled WGS sequence"/>
</dbReference>